<name>A0ABS5VUP7_9BACT</name>
<sequence>MGQDSTPLTEDNWLEKQLGLATLTKSSDEIDLRIFLDRGITNGGHVVHLVKNNGGWTGVKYDYLLKMKKGTVINKIIKTTKTELKSKDWDSLWTKLENLDILILPTQDSIKDKLRKEVTTKRGKGYEVMVVTDGSNYNLNLKKDDKFIRYSFHEPWTYSQKYSDVDEVRKYSEIIGTLEKEFQIKFRQ</sequence>
<reference evidence="1 2" key="1">
    <citation type="submission" date="2021-05" db="EMBL/GenBank/DDBJ databases">
        <title>A Polyphasic approach of four new species of the genus Ohtaekwangia: Ohtaekwangia histidinii sp. nov., Ohtaekwangia cretensis sp. nov., Ohtaekwangia indiensis sp. nov., Ohtaekwangia reichenbachii sp. nov. from diverse environment.</title>
        <authorList>
            <person name="Octaviana S."/>
        </authorList>
    </citation>
    <scope>NUCLEOTIDE SEQUENCE [LARGE SCALE GENOMIC DNA]</scope>
    <source>
        <strain evidence="1 2">PWU20</strain>
    </source>
</reference>
<dbReference type="EMBL" id="JAHESD010000047">
    <property type="protein sequence ID" value="MBT1705152.1"/>
    <property type="molecule type" value="Genomic_DNA"/>
</dbReference>
<protein>
    <submittedName>
        <fullName evidence="1">Uncharacterized protein</fullName>
    </submittedName>
</protein>
<comment type="caution">
    <text evidence="1">The sequence shown here is derived from an EMBL/GenBank/DDBJ whole genome shotgun (WGS) entry which is preliminary data.</text>
</comment>
<keyword evidence="2" id="KW-1185">Reference proteome</keyword>
<gene>
    <name evidence="1" type="ORF">KK060_17800</name>
</gene>
<evidence type="ECO:0000313" key="2">
    <source>
        <dbReference type="Proteomes" id="UP000772618"/>
    </source>
</evidence>
<dbReference type="Proteomes" id="UP000772618">
    <property type="component" value="Unassembled WGS sequence"/>
</dbReference>
<organism evidence="1 2">
    <name type="scientific">Chryseosolibacter indicus</name>
    <dbReference type="NCBI Taxonomy" id="2782351"/>
    <lineage>
        <taxon>Bacteria</taxon>
        <taxon>Pseudomonadati</taxon>
        <taxon>Bacteroidota</taxon>
        <taxon>Cytophagia</taxon>
        <taxon>Cytophagales</taxon>
        <taxon>Chryseotaleaceae</taxon>
        <taxon>Chryseosolibacter</taxon>
    </lineage>
</organism>
<dbReference type="RefSeq" id="WP_254155107.1">
    <property type="nucleotide sequence ID" value="NZ_JAHESD010000047.1"/>
</dbReference>
<evidence type="ECO:0000313" key="1">
    <source>
        <dbReference type="EMBL" id="MBT1705152.1"/>
    </source>
</evidence>
<proteinExistence type="predicted"/>
<accession>A0ABS5VUP7</accession>